<evidence type="ECO:0000256" key="2">
    <source>
        <dbReference type="ARBA" id="ARBA00022857"/>
    </source>
</evidence>
<dbReference type="PANTHER" id="PTHR43827">
    <property type="entry name" value="2,5-DIKETO-D-GLUCONIC ACID REDUCTASE"/>
    <property type="match status" value="1"/>
</dbReference>
<evidence type="ECO:0000256" key="4">
    <source>
        <dbReference type="PIRSR" id="PIRSR000097-1"/>
    </source>
</evidence>
<evidence type="ECO:0000256" key="1">
    <source>
        <dbReference type="ARBA" id="ARBA00007905"/>
    </source>
</evidence>
<dbReference type="PIRSF" id="PIRSF000097">
    <property type="entry name" value="AKR"/>
    <property type="match status" value="1"/>
</dbReference>
<dbReference type="FunFam" id="3.20.20.100:FF:000015">
    <property type="entry name" value="Oxidoreductase, aldo/keto reductase family"/>
    <property type="match status" value="1"/>
</dbReference>
<evidence type="ECO:0000256" key="3">
    <source>
        <dbReference type="ARBA" id="ARBA00023002"/>
    </source>
</evidence>
<name>A0A9D1LE18_9FIRM</name>
<dbReference type="CDD" id="cd19071">
    <property type="entry name" value="AKR_AKR1-5-like"/>
    <property type="match status" value="1"/>
</dbReference>
<dbReference type="SUPFAM" id="SSF51430">
    <property type="entry name" value="NAD(P)-linked oxidoreductase"/>
    <property type="match status" value="1"/>
</dbReference>
<protein>
    <submittedName>
        <fullName evidence="8">Aldo/keto reductase</fullName>
    </submittedName>
</protein>
<comment type="similarity">
    <text evidence="1">Belongs to the aldo/keto reductase family.</text>
</comment>
<dbReference type="PANTHER" id="PTHR43827:SF3">
    <property type="entry name" value="NADP-DEPENDENT OXIDOREDUCTASE DOMAIN-CONTAINING PROTEIN"/>
    <property type="match status" value="1"/>
</dbReference>
<keyword evidence="2" id="KW-0521">NADP</keyword>
<feature type="binding site" evidence="5">
    <location>
        <position position="110"/>
    </location>
    <ligand>
        <name>substrate</name>
    </ligand>
</feature>
<evidence type="ECO:0000313" key="9">
    <source>
        <dbReference type="Proteomes" id="UP000824071"/>
    </source>
</evidence>
<evidence type="ECO:0000256" key="6">
    <source>
        <dbReference type="PIRSR" id="PIRSR000097-3"/>
    </source>
</evidence>
<organism evidence="8 9">
    <name type="scientific">Candidatus Fimenecus excrementigallinarum</name>
    <dbReference type="NCBI Taxonomy" id="2840816"/>
    <lineage>
        <taxon>Bacteria</taxon>
        <taxon>Bacillati</taxon>
        <taxon>Bacillota</taxon>
        <taxon>Clostridia</taxon>
        <taxon>Candidatus Fimenecus</taxon>
    </lineage>
</organism>
<sequence>MNSLQDTYSLYNGVQVPCIAFGTWKMPDDVAASAVCCALQSGYRHIDTAGAYQNETGVGEGLRQSGVARREIFLVSKLPNDDHGYAKTIASCEASLKRLGTDYLDAYLIHWPVLVENQDHVAEDLCDTWRAFERLYLDGKLRAVGVSNFMPEHLEIIKSNFSLYPMLDQVQLHPQCPDEETVDYCKANRILPEAWSPLIQGQAFKRELLVELAAAYGVSVAQLCVRWLVQRGVVPVPKSTHPDRIRNNADVFGFAISEADMARIATLRTYGRIGDPPTRPRTHQVVGF</sequence>
<dbReference type="Pfam" id="PF00248">
    <property type="entry name" value="Aldo_ket_red"/>
    <property type="match status" value="1"/>
</dbReference>
<dbReference type="InterPro" id="IPR023210">
    <property type="entry name" value="NADP_OxRdtase_dom"/>
</dbReference>
<dbReference type="EMBL" id="DVMW01000037">
    <property type="protein sequence ID" value="HIU36264.1"/>
    <property type="molecule type" value="Genomic_DNA"/>
</dbReference>
<reference evidence="8" key="2">
    <citation type="journal article" date="2021" name="PeerJ">
        <title>Extensive microbial diversity within the chicken gut microbiome revealed by metagenomics and culture.</title>
        <authorList>
            <person name="Gilroy R."/>
            <person name="Ravi A."/>
            <person name="Getino M."/>
            <person name="Pursley I."/>
            <person name="Horton D.L."/>
            <person name="Alikhan N.F."/>
            <person name="Baker D."/>
            <person name="Gharbi K."/>
            <person name="Hall N."/>
            <person name="Watson M."/>
            <person name="Adriaenssens E.M."/>
            <person name="Foster-Nyarko E."/>
            <person name="Jarju S."/>
            <person name="Secka A."/>
            <person name="Antonio M."/>
            <person name="Oren A."/>
            <person name="Chaudhuri R.R."/>
            <person name="La Ragione R."/>
            <person name="Hildebrand F."/>
            <person name="Pallen M.J."/>
        </authorList>
    </citation>
    <scope>NUCLEOTIDE SEQUENCE</scope>
    <source>
        <strain evidence="8">ChiGjej1B1-19959</strain>
    </source>
</reference>
<dbReference type="InterPro" id="IPR036812">
    <property type="entry name" value="NAD(P)_OxRdtase_dom_sf"/>
</dbReference>
<evidence type="ECO:0000259" key="7">
    <source>
        <dbReference type="Pfam" id="PF00248"/>
    </source>
</evidence>
<dbReference type="PRINTS" id="PR00069">
    <property type="entry name" value="ALDKETRDTASE"/>
</dbReference>
<dbReference type="Proteomes" id="UP000824071">
    <property type="component" value="Unassembled WGS sequence"/>
</dbReference>
<dbReference type="InterPro" id="IPR020471">
    <property type="entry name" value="AKR"/>
</dbReference>
<dbReference type="AlphaFoldDB" id="A0A9D1LE18"/>
<accession>A0A9D1LE18</accession>
<reference evidence="8" key="1">
    <citation type="submission" date="2020-10" db="EMBL/GenBank/DDBJ databases">
        <authorList>
            <person name="Gilroy R."/>
        </authorList>
    </citation>
    <scope>NUCLEOTIDE SEQUENCE</scope>
    <source>
        <strain evidence="8">ChiGjej1B1-19959</strain>
    </source>
</reference>
<evidence type="ECO:0000313" key="8">
    <source>
        <dbReference type="EMBL" id="HIU36264.1"/>
    </source>
</evidence>
<dbReference type="Gene3D" id="3.20.20.100">
    <property type="entry name" value="NADP-dependent oxidoreductase domain"/>
    <property type="match status" value="1"/>
</dbReference>
<dbReference type="PROSITE" id="PS00798">
    <property type="entry name" value="ALDOKETO_REDUCTASE_1"/>
    <property type="match status" value="1"/>
</dbReference>
<feature type="active site" description="Proton donor" evidence="4">
    <location>
        <position position="52"/>
    </location>
</feature>
<dbReference type="GO" id="GO:0016616">
    <property type="term" value="F:oxidoreductase activity, acting on the CH-OH group of donors, NAD or NADP as acceptor"/>
    <property type="evidence" value="ECO:0007669"/>
    <property type="project" value="UniProtKB-ARBA"/>
</dbReference>
<gene>
    <name evidence="8" type="ORF">IAC53_06665</name>
</gene>
<keyword evidence="3" id="KW-0560">Oxidoreductase</keyword>
<dbReference type="InterPro" id="IPR018170">
    <property type="entry name" value="Aldo/ket_reductase_CS"/>
</dbReference>
<feature type="domain" description="NADP-dependent oxidoreductase" evidence="7">
    <location>
        <begin position="19"/>
        <end position="266"/>
    </location>
</feature>
<proteinExistence type="inferred from homology"/>
<comment type="caution">
    <text evidence="8">The sequence shown here is derived from an EMBL/GenBank/DDBJ whole genome shotgun (WGS) entry which is preliminary data.</text>
</comment>
<feature type="site" description="Lowers pKa of active site Tyr" evidence="6">
    <location>
        <position position="77"/>
    </location>
</feature>
<evidence type="ECO:0000256" key="5">
    <source>
        <dbReference type="PIRSR" id="PIRSR000097-2"/>
    </source>
</evidence>